<dbReference type="Proteomes" id="UP000030748">
    <property type="component" value="Unassembled WGS sequence"/>
</dbReference>
<dbReference type="PANTHER" id="PTHR12979:SF5">
    <property type="entry name" value="CCR4-NOT TRANSCRIPTION COMPLEX SUBUNIT 10"/>
    <property type="match status" value="1"/>
</dbReference>
<dbReference type="GO" id="GO:0017148">
    <property type="term" value="P:negative regulation of translation"/>
    <property type="evidence" value="ECO:0000318"/>
    <property type="project" value="GO_Central"/>
</dbReference>
<dbReference type="Gene3D" id="1.25.40.10">
    <property type="entry name" value="Tetratricopeptide repeat domain"/>
    <property type="match status" value="2"/>
</dbReference>
<dbReference type="PhylomeDB" id="A0A022PPK3"/>
<protein>
    <recommendedName>
        <fullName evidence="4">CCR4-NOT transcription complex subunit 10</fullName>
    </recommendedName>
</protein>
<organism evidence="2 3">
    <name type="scientific">Erythranthe guttata</name>
    <name type="common">Yellow monkey flower</name>
    <name type="synonym">Mimulus guttatus</name>
    <dbReference type="NCBI Taxonomy" id="4155"/>
    <lineage>
        <taxon>Eukaryota</taxon>
        <taxon>Viridiplantae</taxon>
        <taxon>Streptophyta</taxon>
        <taxon>Embryophyta</taxon>
        <taxon>Tracheophyta</taxon>
        <taxon>Spermatophyta</taxon>
        <taxon>Magnoliopsida</taxon>
        <taxon>eudicotyledons</taxon>
        <taxon>Gunneridae</taxon>
        <taxon>Pentapetalae</taxon>
        <taxon>asterids</taxon>
        <taxon>lamiids</taxon>
        <taxon>Lamiales</taxon>
        <taxon>Phrymaceae</taxon>
        <taxon>Erythranthe</taxon>
    </lineage>
</organism>
<dbReference type="GO" id="GO:0030014">
    <property type="term" value="C:CCR4-NOT complex"/>
    <property type="evidence" value="ECO:0000318"/>
    <property type="project" value="GO_Central"/>
</dbReference>
<dbReference type="SUPFAM" id="SSF48452">
    <property type="entry name" value="TPR-like"/>
    <property type="match status" value="2"/>
</dbReference>
<name>A0A022PPK3_ERYGU</name>
<evidence type="ECO:0000256" key="1">
    <source>
        <dbReference type="ARBA" id="ARBA00010080"/>
    </source>
</evidence>
<keyword evidence="3" id="KW-1185">Reference proteome</keyword>
<dbReference type="PANTHER" id="PTHR12979">
    <property type="entry name" value="CCR4-NOT TRANSCRIPTION COMPLEX SUBUNIT 10"/>
    <property type="match status" value="1"/>
</dbReference>
<evidence type="ECO:0000313" key="3">
    <source>
        <dbReference type="Proteomes" id="UP000030748"/>
    </source>
</evidence>
<dbReference type="GO" id="GO:0006402">
    <property type="term" value="P:mRNA catabolic process"/>
    <property type="evidence" value="ECO:0000318"/>
    <property type="project" value="GO_Central"/>
</dbReference>
<dbReference type="OrthoDB" id="25157at2759"/>
<dbReference type="eggNOG" id="KOG2471">
    <property type="taxonomic scope" value="Eukaryota"/>
</dbReference>
<accession>A0A022PPK3</accession>
<comment type="similarity">
    <text evidence="1">Belongs to the CNOT10 family.</text>
</comment>
<evidence type="ECO:0008006" key="4">
    <source>
        <dbReference type="Google" id="ProtNLM"/>
    </source>
</evidence>
<reference evidence="2 3" key="1">
    <citation type="journal article" date="2013" name="Proc. Natl. Acad. Sci. U.S.A.">
        <title>Fine-scale variation in meiotic recombination in Mimulus inferred from population shotgun sequencing.</title>
        <authorList>
            <person name="Hellsten U."/>
            <person name="Wright K.M."/>
            <person name="Jenkins J."/>
            <person name="Shu S."/>
            <person name="Yuan Y."/>
            <person name="Wessler S.R."/>
            <person name="Schmutz J."/>
            <person name="Willis J.H."/>
            <person name="Rokhsar D.S."/>
        </authorList>
    </citation>
    <scope>NUCLEOTIDE SEQUENCE [LARGE SCALE GENOMIC DNA]</scope>
    <source>
        <strain evidence="3">cv. DUN x IM62</strain>
    </source>
</reference>
<sequence>MESVPSPLTFVTRDGSPAAADGEDDGALLVAAELSKEAALLFQTGKFVECLRVLNQLLQNKEDDPKVHHNITIAESFQDGYSDPRRIIKALERIKEQNEELARAPGEHLAFDANNESKHTTSMIGSDAAAHPSSSVVYSDEFGTSLTMFNIAVIWYHLHEYAKSFSYLDILYHNIEPIGEGTALRICLLLLDVALLSHNASRSADVISYMEKVFCVNQVDSGTAAHQQSSLVSKSILLPSNSTNPDSSQTDHTSNMLENSLARALSDEALEDDSLHLLSSPDISGRNFQRTGIARIQSEESMSASDLRLKLHFYKVRLFILTRNLKAAKREAKMAMNIARGTDYPLALYLKSQLEYARLNHRKAIKLLNASNNNNEIGFPSLYFNNLGCIYYQLGKHHTSGIFFSKALKNSSPQVVQKEKKSPKLLTLLQDKSLMITYNCGVHSLACGRPFHAARCFQSASLIFHDRPLLWLRIAECCLMALEKGLIINSVSSSSDRSDITVNVIGKGKWRQLGLRQGSPPNGHMSDDKQPALSMSLARQCLVNALYLLDSLEASSISSEETESKENGEVKEKRGGDYRNSVLDYENIRTKENQVMRQATLADLAFVELALGNPSKALSTAKSLMKLPECEKMYRFLGIVYAAEALCLLNKPMEAAEHLMTYVSGANNNVELPYSHEDCEKWTVEKVVPDNDELQQGGTVVTRKEDEFRRSTSHSPEEARGIICANYAANFALMGELEKAQYFVTKALSDIPKSSQAVLTAIYVDIKRGDTQEALAKLKQHSGVRFLRSDLTLTGTC</sequence>
<dbReference type="EMBL" id="KI632336">
    <property type="protein sequence ID" value="EYU18247.1"/>
    <property type="molecule type" value="Genomic_DNA"/>
</dbReference>
<dbReference type="OMA" id="RAVVNFY"/>
<gene>
    <name evidence="2" type="ORF">MIMGU_mgv1a001551mg</name>
</gene>
<dbReference type="STRING" id="4155.A0A022PPK3"/>
<proteinExistence type="inferred from homology"/>
<dbReference type="InterPro" id="IPR039740">
    <property type="entry name" value="CNOT10"/>
</dbReference>
<evidence type="ECO:0000313" key="2">
    <source>
        <dbReference type="EMBL" id="EYU18247.1"/>
    </source>
</evidence>
<dbReference type="KEGG" id="egt:105949825"/>
<dbReference type="AlphaFoldDB" id="A0A022PPK3"/>
<dbReference type="InterPro" id="IPR011990">
    <property type="entry name" value="TPR-like_helical_dom_sf"/>
</dbReference>